<name>A0A8J4H7Z8_9PROT</name>
<dbReference type="PROSITE" id="PS50977">
    <property type="entry name" value="HTH_TETR_2"/>
    <property type="match status" value="1"/>
</dbReference>
<protein>
    <submittedName>
        <fullName evidence="6">TetR/AcrR family transcriptional regulator</fullName>
    </submittedName>
</protein>
<evidence type="ECO:0000259" key="5">
    <source>
        <dbReference type="PROSITE" id="PS50977"/>
    </source>
</evidence>
<dbReference type="Gene3D" id="1.10.10.60">
    <property type="entry name" value="Homeodomain-like"/>
    <property type="match status" value="1"/>
</dbReference>
<dbReference type="PROSITE" id="PS01081">
    <property type="entry name" value="HTH_TETR_1"/>
    <property type="match status" value="1"/>
</dbReference>
<dbReference type="Gene3D" id="1.10.357.10">
    <property type="entry name" value="Tetracycline Repressor, domain 2"/>
    <property type="match status" value="1"/>
</dbReference>
<keyword evidence="2 4" id="KW-0238">DNA-binding</keyword>
<dbReference type="Pfam" id="PF00440">
    <property type="entry name" value="TetR_N"/>
    <property type="match status" value="1"/>
</dbReference>
<dbReference type="Pfam" id="PF14246">
    <property type="entry name" value="TetR_C_7"/>
    <property type="match status" value="1"/>
</dbReference>
<dbReference type="SUPFAM" id="SSF46689">
    <property type="entry name" value="Homeodomain-like"/>
    <property type="match status" value="1"/>
</dbReference>
<feature type="DNA-binding region" description="H-T-H motif" evidence="4">
    <location>
        <begin position="32"/>
        <end position="51"/>
    </location>
</feature>
<dbReference type="PANTHER" id="PTHR30055">
    <property type="entry name" value="HTH-TYPE TRANSCRIPTIONAL REGULATOR RUTR"/>
    <property type="match status" value="1"/>
</dbReference>
<dbReference type="InterPro" id="IPR036271">
    <property type="entry name" value="Tet_transcr_reg_TetR-rel_C_sf"/>
</dbReference>
<evidence type="ECO:0000256" key="1">
    <source>
        <dbReference type="ARBA" id="ARBA00023015"/>
    </source>
</evidence>
<gene>
    <name evidence="6" type="ORF">ENY07_02580</name>
</gene>
<keyword evidence="3" id="KW-0804">Transcription</keyword>
<evidence type="ECO:0000313" key="6">
    <source>
        <dbReference type="EMBL" id="HGC42096.1"/>
    </source>
</evidence>
<evidence type="ECO:0000256" key="4">
    <source>
        <dbReference type="PROSITE-ProRule" id="PRU00335"/>
    </source>
</evidence>
<evidence type="ECO:0000256" key="2">
    <source>
        <dbReference type="ARBA" id="ARBA00023125"/>
    </source>
</evidence>
<proteinExistence type="predicted"/>
<accession>A0A8J4H7Z8</accession>
<dbReference type="FunFam" id="1.10.10.60:FF:000141">
    <property type="entry name" value="TetR family transcriptional regulator"/>
    <property type="match status" value="1"/>
</dbReference>
<dbReference type="PRINTS" id="PR00455">
    <property type="entry name" value="HTHTETR"/>
</dbReference>
<dbReference type="InterPro" id="IPR001647">
    <property type="entry name" value="HTH_TetR"/>
</dbReference>
<evidence type="ECO:0000256" key="3">
    <source>
        <dbReference type="ARBA" id="ARBA00023163"/>
    </source>
</evidence>
<dbReference type="InterPro" id="IPR009057">
    <property type="entry name" value="Homeodomain-like_sf"/>
</dbReference>
<dbReference type="SUPFAM" id="SSF48498">
    <property type="entry name" value="Tetracyclin repressor-like, C-terminal domain"/>
    <property type="match status" value="1"/>
</dbReference>
<dbReference type="EMBL" id="DTQM01000050">
    <property type="protein sequence ID" value="HGC42096.1"/>
    <property type="molecule type" value="Genomic_DNA"/>
</dbReference>
<dbReference type="InterPro" id="IPR023772">
    <property type="entry name" value="DNA-bd_HTH_TetR-type_CS"/>
</dbReference>
<reference evidence="6" key="1">
    <citation type="journal article" date="2020" name="mSystems">
        <title>Genome- and Community-Level Interaction Insights into Carbon Utilization and Element Cycling Functions of Hydrothermarchaeota in Hydrothermal Sediment.</title>
        <authorList>
            <person name="Zhou Z."/>
            <person name="Liu Y."/>
            <person name="Xu W."/>
            <person name="Pan J."/>
            <person name="Luo Z.H."/>
            <person name="Li M."/>
        </authorList>
    </citation>
    <scope>NUCLEOTIDE SEQUENCE</scope>
    <source>
        <strain evidence="6">SpSt-997</strain>
    </source>
</reference>
<dbReference type="GO" id="GO:0000976">
    <property type="term" value="F:transcription cis-regulatory region binding"/>
    <property type="evidence" value="ECO:0007669"/>
    <property type="project" value="TreeGrafter"/>
</dbReference>
<dbReference type="InterPro" id="IPR039536">
    <property type="entry name" value="TetR_C_Proteobacteria"/>
</dbReference>
<sequence>MLATDTLSPEKHTRILEGAAVVFAQDGYEGASMSRIAAEANVSKGTLYNHFQSKAHLFTAYVEQACARNLCLLFEAVDGEDDIAATLRRIGRRMIGMMLSDLGLTIYRVVVAEADKFPELARAFYEAGPAPAIGQMARWLALQSRQGRLEVADAEFAAEQFFCLCQARLWLRRKLNLLAEPSEAEIDQVVAAAVTMFLNTYGRVP</sequence>
<organism evidence="6">
    <name type="scientific">Acidicaldus sp</name>
    <dbReference type="NCBI Taxonomy" id="1872105"/>
    <lineage>
        <taxon>Bacteria</taxon>
        <taxon>Pseudomonadati</taxon>
        <taxon>Pseudomonadota</taxon>
        <taxon>Alphaproteobacteria</taxon>
        <taxon>Acetobacterales</taxon>
        <taxon>Acetobacteraceae</taxon>
        <taxon>Acidicaldus</taxon>
    </lineage>
</organism>
<comment type="caution">
    <text evidence="6">The sequence shown here is derived from an EMBL/GenBank/DDBJ whole genome shotgun (WGS) entry which is preliminary data.</text>
</comment>
<dbReference type="PANTHER" id="PTHR30055:SF146">
    <property type="entry name" value="HTH-TYPE TRANSCRIPTIONAL DUAL REGULATOR CECR"/>
    <property type="match status" value="1"/>
</dbReference>
<dbReference type="InterPro" id="IPR050109">
    <property type="entry name" value="HTH-type_TetR-like_transc_reg"/>
</dbReference>
<feature type="domain" description="HTH tetR-type" evidence="5">
    <location>
        <begin position="9"/>
        <end position="69"/>
    </location>
</feature>
<keyword evidence="1" id="KW-0805">Transcription regulation</keyword>
<dbReference type="GO" id="GO:0003700">
    <property type="term" value="F:DNA-binding transcription factor activity"/>
    <property type="evidence" value="ECO:0007669"/>
    <property type="project" value="TreeGrafter"/>
</dbReference>
<dbReference type="AlphaFoldDB" id="A0A8J4H7Z8"/>